<evidence type="ECO:0000256" key="3">
    <source>
        <dbReference type="SAM" id="Phobius"/>
    </source>
</evidence>
<dbReference type="Gene3D" id="1.10.287.470">
    <property type="entry name" value="Helix hairpin bin"/>
    <property type="match status" value="1"/>
</dbReference>
<dbReference type="Pfam" id="PF25973">
    <property type="entry name" value="BSH_CzcB"/>
    <property type="match status" value="1"/>
</dbReference>
<keyword evidence="3" id="KW-1133">Transmembrane helix</keyword>
<feature type="domain" description="YknX-like beta-barrel" evidence="5">
    <location>
        <begin position="452"/>
        <end position="521"/>
    </location>
</feature>
<dbReference type="GO" id="GO:0030313">
    <property type="term" value="C:cell envelope"/>
    <property type="evidence" value="ECO:0007669"/>
    <property type="project" value="UniProtKB-SubCell"/>
</dbReference>
<evidence type="ECO:0000259" key="5">
    <source>
        <dbReference type="Pfam" id="PF25990"/>
    </source>
</evidence>
<keyword evidence="3" id="KW-0472">Membrane</keyword>
<keyword evidence="2" id="KW-0175">Coiled coil</keyword>
<dbReference type="AlphaFoldDB" id="A0A1F6NZ50"/>
<proteinExistence type="predicted"/>
<comment type="subcellular location">
    <subcellularLocation>
        <location evidence="1">Cell envelope</location>
    </subcellularLocation>
</comment>
<gene>
    <name evidence="6" type="ORF">A2537_02080</name>
</gene>
<dbReference type="Gene3D" id="2.40.420.20">
    <property type="match status" value="1"/>
</dbReference>
<comment type="caution">
    <text evidence="6">The sequence shown here is derived from an EMBL/GenBank/DDBJ whole genome shotgun (WGS) entry which is preliminary data.</text>
</comment>
<dbReference type="InterPro" id="IPR050465">
    <property type="entry name" value="UPF0194_transport"/>
</dbReference>
<organism evidence="6 7">
    <name type="scientific">Candidatus Magasanikbacteria bacterium RIFOXYD2_FULL_36_9</name>
    <dbReference type="NCBI Taxonomy" id="1798707"/>
    <lineage>
        <taxon>Bacteria</taxon>
        <taxon>Candidatus Magasanikiibacteriota</taxon>
    </lineage>
</organism>
<dbReference type="Pfam" id="PF25990">
    <property type="entry name" value="Beta-barrel_YknX"/>
    <property type="match status" value="1"/>
</dbReference>
<dbReference type="Gene3D" id="2.40.30.170">
    <property type="match status" value="1"/>
</dbReference>
<dbReference type="InterPro" id="IPR058636">
    <property type="entry name" value="Beta-barrel_YknX"/>
</dbReference>
<dbReference type="SUPFAM" id="SSF111369">
    <property type="entry name" value="HlyD-like secretion proteins"/>
    <property type="match status" value="2"/>
</dbReference>
<evidence type="ECO:0000313" key="6">
    <source>
        <dbReference type="EMBL" id="OGH88934.1"/>
    </source>
</evidence>
<dbReference type="Gene3D" id="2.40.50.100">
    <property type="match status" value="1"/>
</dbReference>
<sequence>MDKIFFQKLLQKISEHKLRSVVIGLLIISVCYYTYTKYFASQLPLRYSTTSVQKSTIVSSIVGSGQVSTLNKLDIKPLASGIVTDIKVKSGDVVKAGQVLLIIDQRSVSASLIQAQASYNKILNALTAADLNTYQGNIANATSDLEKSKVDVANTIATAQATVDTAYNNLKMAEGGENSQIVTQSYQNAVIFLQSTLAKLDSSLTAADNILGIDNTLANDTFEQYLSILDSNQINYSRFDYLLVKEARKKAGVAIGPLNSKSSHTDVDVAMVLTADALEKSIRLFADMSAMLTATPPVGDLTQTSLDSMKSSVATQRTSATSQFTSLISEQQTLVDDKNSYSSYQAAYQKSLRDLDAAKATAVNTIQIKEFALQQYKDALYTKQNPRKEDLDSARAQLTSAIDNYNNTIVRAPFDGKVATMSAQKGVQVGGQVGDLTAAVTLITAQKVATISLNEVDVAKIKLDQKATLTFDALPDLTIAGKVTQIDNIGTVTQGVVNYNVQVSFLSDTDEVKSGMSARAAIILDTRPDVLVVPMAAVKTSGGQNYVEVLNSADLVSVANINNQSTTKNPPQKINVEVGLSDDTNVEIISGLKEGDTIVTQTINPNTVKTTTATPAASGIRIPGLTGGGGGR</sequence>
<dbReference type="PANTHER" id="PTHR32347">
    <property type="entry name" value="EFFLUX SYSTEM COMPONENT YKNX-RELATED"/>
    <property type="match status" value="1"/>
</dbReference>
<reference evidence="6 7" key="1">
    <citation type="journal article" date="2016" name="Nat. Commun.">
        <title>Thousands of microbial genomes shed light on interconnected biogeochemical processes in an aquifer system.</title>
        <authorList>
            <person name="Anantharaman K."/>
            <person name="Brown C.T."/>
            <person name="Hug L.A."/>
            <person name="Sharon I."/>
            <person name="Castelle C.J."/>
            <person name="Probst A.J."/>
            <person name="Thomas B.C."/>
            <person name="Singh A."/>
            <person name="Wilkins M.J."/>
            <person name="Karaoz U."/>
            <person name="Brodie E.L."/>
            <person name="Williams K.H."/>
            <person name="Hubbard S.S."/>
            <person name="Banfield J.F."/>
        </authorList>
    </citation>
    <scope>NUCLEOTIDE SEQUENCE [LARGE SCALE GENOMIC DNA]</scope>
</reference>
<protein>
    <submittedName>
        <fullName evidence="6">Uncharacterized protein</fullName>
    </submittedName>
</protein>
<evidence type="ECO:0000259" key="4">
    <source>
        <dbReference type="Pfam" id="PF25973"/>
    </source>
</evidence>
<feature type="transmembrane region" description="Helical" evidence="3">
    <location>
        <begin position="21"/>
        <end position="40"/>
    </location>
</feature>
<dbReference type="Proteomes" id="UP000178490">
    <property type="component" value="Unassembled WGS sequence"/>
</dbReference>
<evidence type="ECO:0000313" key="7">
    <source>
        <dbReference type="Proteomes" id="UP000178490"/>
    </source>
</evidence>
<dbReference type="EMBL" id="MFRC01000057">
    <property type="protein sequence ID" value="OGH88934.1"/>
    <property type="molecule type" value="Genomic_DNA"/>
</dbReference>
<accession>A0A1F6NZ50</accession>
<dbReference type="InterPro" id="IPR058647">
    <property type="entry name" value="BSH_CzcB-like"/>
</dbReference>
<name>A0A1F6NZ50_9BACT</name>
<keyword evidence="3" id="KW-0812">Transmembrane</keyword>
<evidence type="ECO:0000256" key="2">
    <source>
        <dbReference type="ARBA" id="ARBA00023054"/>
    </source>
</evidence>
<evidence type="ECO:0000256" key="1">
    <source>
        <dbReference type="ARBA" id="ARBA00004196"/>
    </source>
</evidence>
<feature type="domain" description="CzcB-like barrel-sandwich hybrid" evidence="4">
    <location>
        <begin position="74"/>
        <end position="430"/>
    </location>
</feature>